<dbReference type="InterPro" id="IPR036390">
    <property type="entry name" value="WH_DNA-bd_sf"/>
</dbReference>
<evidence type="ECO:0000259" key="1">
    <source>
        <dbReference type="Pfam" id="PF05491"/>
    </source>
</evidence>
<reference evidence="2" key="1">
    <citation type="journal article" date="2015" name="Nature">
        <title>Complex archaea that bridge the gap between prokaryotes and eukaryotes.</title>
        <authorList>
            <person name="Spang A."/>
            <person name="Saw J.H."/>
            <person name="Jorgensen S.L."/>
            <person name="Zaremba-Niedzwiedzka K."/>
            <person name="Martijn J."/>
            <person name="Lind A.E."/>
            <person name="van Eijk R."/>
            <person name="Schleper C."/>
            <person name="Guy L."/>
            <person name="Ettema T.J."/>
        </authorList>
    </citation>
    <scope>NUCLEOTIDE SEQUENCE</scope>
</reference>
<dbReference type="InterPro" id="IPR008823">
    <property type="entry name" value="RuvB_wg_C"/>
</dbReference>
<dbReference type="GO" id="GO:0003677">
    <property type="term" value="F:DNA binding"/>
    <property type="evidence" value="ECO:0007669"/>
    <property type="project" value="InterPro"/>
</dbReference>
<feature type="domain" description="RuvB winged helix C-terminal" evidence="1">
    <location>
        <begin position="29"/>
        <end position="92"/>
    </location>
</feature>
<comment type="caution">
    <text evidence="2">The sequence shown here is derived from an EMBL/GenBank/DDBJ whole genome shotgun (WGS) entry which is preliminary data.</text>
</comment>
<dbReference type="GO" id="GO:0006310">
    <property type="term" value="P:DNA recombination"/>
    <property type="evidence" value="ECO:0007669"/>
    <property type="project" value="InterPro"/>
</dbReference>
<accession>A0A0F9JT26</accession>
<sequence>MQYKKNRQGTKPTYPNPTIRHTFVSCGKIEKKILRHLYNHQSERFNIRQFSKLKNIPRPTIYDNLNLLISKGLIKKENNGNRIITKKGVNFFTMSESVGYNEKSSRRGCRKEDLSTHYLKYKLTIKDKSKFSEKRINELNPLNKKENKLRNFTEYYLYFEDATIVIKKNSIIIHIHDIIAKNVDEAHFIAFQKAIVYSNKLRQIGLNTINMTLPQAHYARVESHLSKFLFNIDKRYFLYLEDGNKFWIDYSDKKEDETDSAEYRERLDDFLKNLATTKSKMSDVDNIKDDLDKMKDIFKEQAKLANNFILLEESKLNTFLARKRDKNQKGIPDYFG</sequence>
<evidence type="ECO:0000313" key="2">
    <source>
        <dbReference type="EMBL" id="KKM65631.1"/>
    </source>
</evidence>
<organism evidence="2">
    <name type="scientific">marine sediment metagenome</name>
    <dbReference type="NCBI Taxonomy" id="412755"/>
    <lineage>
        <taxon>unclassified sequences</taxon>
        <taxon>metagenomes</taxon>
        <taxon>ecological metagenomes</taxon>
    </lineage>
</organism>
<dbReference type="Pfam" id="PF05491">
    <property type="entry name" value="WHD_RuvB"/>
    <property type="match status" value="1"/>
</dbReference>
<dbReference type="AlphaFoldDB" id="A0A0F9JT26"/>
<gene>
    <name evidence="2" type="ORF">LCGC14_1489380</name>
</gene>
<proteinExistence type="predicted"/>
<dbReference type="EMBL" id="LAZR01010692">
    <property type="protein sequence ID" value="KKM65631.1"/>
    <property type="molecule type" value="Genomic_DNA"/>
</dbReference>
<dbReference type="GO" id="GO:0006281">
    <property type="term" value="P:DNA repair"/>
    <property type="evidence" value="ECO:0007669"/>
    <property type="project" value="InterPro"/>
</dbReference>
<dbReference type="SUPFAM" id="SSF46785">
    <property type="entry name" value="Winged helix' DNA-binding domain"/>
    <property type="match status" value="1"/>
</dbReference>
<dbReference type="GO" id="GO:0009378">
    <property type="term" value="F:four-way junction helicase activity"/>
    <property type="evidence" value="ECO:0007669"/>
    <property type="project" value="InterPro"/>
</dbReference>
<name>A0A0F9JT26_9ZZZZ</name>
<protein>
    <recommendedName>
        <fullName evidence="1">RuvB winged helix C-terminal domain-containing protein</fullName>
    </recommendedName>
</protein>